<dbReference type="GO" id="GO:0062054">
    <property type="term" value="F:fluoride channel activity"/>
    <property type="evidence" value="ECO:0007669"/>
    <property type="project" value="UniProtKB-UniRule"/>
</dbReference>
<keyword evidence="10" id="KW-0813">Transport</keyword>
<dbReference type="GO" id="GO:0005886">
    <property type="term" value="C:plasma membrane"/>
    <property type="evidence" value="ECO:0007669"/>
    <property type="project" value="UniProtKB-SubCell"/>
</dbReference>
<evidence type="ECO:0000256" key="2">
    <source>
        <dbReference type="ARBA" id="ARBA00022475"/>
    </source>
</evidence>
<dbReference type="OrthoDB" id="5148600at2"/>
<keyword evidence="12" id="KW-1185">Reference proteome</keyword>
<keyword evidence="4 10" id="KW-1133">Transmembrane helix</keyword>
<comment type="activity regulation">
    <text evidence="10">Na(+) is not transported, but it plays an essential structural role and its presence is essential for fluoride channel function.</text>
</comment>
<dbReference type="PANTHER" id="PTHR28259">
    <property type="entry name" value="FLUORIDE EXPORT PROTEIN 1-RELATED"/>
    <property type="match status" value="1"/>
</dbReference>
<comment type="function">
    <text evidence="9 10">Fluoride-specific ion channel. Important for reducing fluoride concentration in the cell, thus reducing its toxicity.</text>
</comment>
<keyword evidence="10" id="KW-0915">Sodium</keyword>
<feature type="binding site" evidence="10">
    <location>
        <position position="73"/>
    </location>
    <ligand>
        <name>Na(+)</name>
        <dbReference type="ChEBI" id="CHEBI:29101"/>
        <note>structural</note>
    </ligand>
</feature>
<name>M3VGC9_GORML</name>
<feature type="binding site" evidence="10">
    <location>
        <position position="76"/>
    </location>
    <ligand>
        <name>Na(+)</name>
        <dbReference type="ChEBI" id="CHEBI:29101"/>
        <note>structural</note>
    </ligand>
</feature>
<dbReference type="PANTHER" id="PTHR28259:SF1">
    <property type="entry name" value="FLUORIDE EXPORT PROTEIN 1-RELATED"/>
    <property type="match status" value="1"/>
</dbReference>
<evidence type="ECO:0000256" key="7">
    <source>
        <dbReference type="ARBA" id="ARBA00035120"/>
    </source>
</evidence>
<dbReference type="STRING" id="410332.SAMN04488550_0635"/>
<evidence type="ECO:0000256" key="9">
    <source>
        <dbReference type="ARBA" id="ARBA00049940"/>
    </source>
</evidence>
<feature type="transmembrane region" description="Helical" evidence="10">
    <location>
        <begin position="95"/>
        <end position="119"/>
    </location>
</feature>
<evidence type="ECO:0000256" key="5">
    <source>
        <dbReference type="ARBA" id="ARBA00023136"/>
    </source>
</evidence>
<sequence length="130" mass="13478">MSVFAGGVVGTAARWAAEEQWPADSGQWPVGTFLVNIVGAFVLGALLEGLVRRGPDVGRRRRIRLTAGTGFCGAFTTYSAFSLEISLLGKDGHPAIAVVYALVSVIVGVLAAAAGVWAARRSVHMAGDHA</sequence>
<evidence type="ECO:0000313" key="12">
    <source>
        <dbReference type="Proteomes" id="UP000035009"/>
    </source>
</evidence>
<dbReference type="eggNOG" id="COG0239">
    <property type="taxonomic scope" value="Bacteria"/>
</dbReference>
<keyword evidence="10" id="KW-0406">Ion transport</keyword>
<keyword evidence="5 10" id="KW-0472">Membrane</keyword>
<comment type="caution">
    <text evidence="11">The sequence shown here is derived from an EMBL/GenBank/DDBJ whole genome shotgun (WGS) entry which is preliminary data.</text>
</comment>
<dbReference type="Proteomes" id="UP000035009">
    <property type="component" value="Unassembled WGS sequence"/>
</dbReference>
<reference evidence="11 12" key="1">
    <citation type="submission" date="2013-02" db="EMBL/GenBank/DDBJ databases">
        <title>Whole genome shotgun sequence of Gordonia malaquae NBRC 108250.</title>
        <authorList>
            <person name="Yoshida I."/>
            <person name="Hosoyama A."/>
            <person name="Tsuchikane K."/>
            <person name="Ando Y."/>
            <person name="Baba S."/>
            <person name="Ohji S."/>
            <person name="Hamada M."/>
            <person name="Tamura T."/>
            <person name="Yamazoe A."/>
            <person name="Yamazaki S."/>
            <person name="Fujita N."/>
        </authorList>
    </citation>
    <scope>NUCLEOTIDE SEQUENCE [LARGE SCALE GENOMIC DNA]</scope>
    <source>
        <strain evidence="11 12">NBRC 108250</strain>
    </source>
</reference>
<keyword evidence="10" id="KW-0479">Metal-binding</keyword>
<evidence type="ECO:0000256" key="3">
    <source>
        <dbReference type="ARBA" id="ARBA00022692"/>
    </source>
</evidence>
<gene>
    <name evidence="10 11" type="primary">crcB</name>
    <name evidence="10" type="synonym">fluC</name>
    <name evidence="11" type="ORF">GM1_022_00120</name>
</gene>
<dbReference type="InterPro" id="IPR003691">
    <property type="entry name" value="FluC"/>
</dbReference>
<accession>M3VGC9</accession>
<evidence type="ECO:0000256" key="4">
    <source>
        <dbReference type="ARBA" id="ARBA00022989"/>
    </source>
</evidence>
<keyword evidence="6 10" id="KW-0407">Ion channel</keyword>
<dbReference type="GO" id="GO:0140114">
    <property type="term" value="P:cellular detoxification of fluoride"/>
    <property type="evidence" value="ECO:0007669"/>
    <property type="project" value="UniProtKB-UniRule"/>
</dbReference>
<dbReference type="Pfam" id="PF02537">
    <property type="entry name" value="CRCB"/>
    <property type="match status" value="1"/>
</dbReference>
<feature type="transmembrane region" description="Helical" evidence="10">
    <location>
        <begin position="32"/>
        <end position="51"/>
    </location>
</feature>
<comment type="similarity">
    <text evidence="7 10">Belongs to the fluoride channel Fluc/FEX (TC 1.A.43) family.</text>
</comment>
<feature type="transmembrane region" description="Helical" evidence="10">
    <location>
        <begin position="63"/>
        <end position="83"/>
    </location>
</feature>
<dbReference type="AlphaFoldDB" id="M3VGC9"/>
<evidence type="ECO:0000313" key="11">
    <source>
        <dbReference type="EMBL" id="GAC80804.1"/>
    </source>
</evidence>
<comment type="catalytic activity">
    <reaction evidence="8">
        <text>fluoride(in) = fluoride(out)</text>
        <dbReference type="Rhea" id="RHEA:76159"/>
        <dbReference type="ChEBI" id="CHEBI:17051"/>
    </reaction>
    <physiologicalReaction direction="left-to-right" evidence="8">
        <dbReference type="Rhea" id="RHEA:76160"/>
    </physiologicalReaction>
</comment>
<evidence type="ECO:0000256" key="10">
    <source>
        <dbReference type="HAMAP-Rule" id="MF_00454"/>
    </source>
</evidence>
<protein>
    <recommendedName>
        <fullName evidence="10">Fluoride-specific ion channel FluC</fullName>
    </recommendedName>
</protein>
<keyword evidence="2 10" id="KW-1003">Cell membrane</keyword>
<organism evidence="11 12">
    <name type="scientific">Gordonia malaquae NBRC 108250</name>
    <dbReference type="NCBI Taxonomy" id="1223542"/>
    <lineage>
        <taxon>Bacteria</taxon>
        <taxon>Bacillati</taxon>
        <taxon>Actinomycetota</taxon>
        <taxon>Actinomycetes</taxon>
        <taxon>Mycobacteriales</taxon>
        <taxon>Gordoniaceae</taxon>
        <taxon>Gordonia</taxon>
    </lineage>
</organism>
<dbReference type="HAMAP" id="MF_00454">
    <property type="entry name" value="FluC"/>
    <property type="match status" value="1"/>
</dbReference>
<dbReference type="EMBL" id="BAOP01000022">
    <property type="protein sequence ID" value="GAC80804.1"/>
    <property type="molecule type" value="Genomic_DNA"/>
</dbReference>
<evidence type="ECO:0000256" key="8">
    <source>
        <dbReference type="ARBA" id="ARBA00035585"/>
    </source>
</evidence>
<evidence type="ECO:0000256" key="6">
    <source>
        <dbReference type="ARBA" id="ARBA00023303"/>
    </source>
</evidence>
<proteinExistence type="inferred from homology"/>
<dbReference type="GO" id="GO:0046872">
    <property type="term" value="F:metal ion binding"/>
    <property type="evidence" value="ECO:0007669"/>
    <property type="project" value="UniProtKB-KW"/>
</dbReference>
<evidence type="ECO:0000256" key="1">
    <source>
        <dbReference type="ARBA" id="ARBA00004651"/>
    </source>
</evidence>
<comment type="subcellular location">
    <subcellularLocation>
        <location evidence="1 10">Cell membrane</location>
        <topology evidence="1 10">Multi-pass membrane protein</topology>
    </subcellularLocation>
</comment>
<keyword evidence="3 10" id="KW-0812">Transmembrane</keyword>